<accession>A0ACB7Z4U1</accession>
<protein>
    <submittedName>
        <fullName evidence="1">Uncharacterized protein</fullName>
    </submittedName>
</protein>
<dbReference type="Proteomes" id="UP000828048">
    <property type="component" value="Chromosome 4"/>
</dbReference>
<dbReference type="EMBL" id="CM037154">
    <property type="protein sequence ID" value="KAH7860328.1"/>
    <property type="molecule type" value="Genomic_DNA"/>
</dbReference>
<name>A0ACB7Z4U1_9ERIC</name>
<organism evidence="1 2">
    <name type="scientific">Vaccinium darrowii</name>
    <dbReference type="NCBI Taxonomy" id="229202"/>
    <lineage>
        <taxon>Eukaryota</taxon>
        <taxon>Viridiplantae</taxon>
        <taxon>Streptophyta</taxon>
        <taxon>Embryophyta</taxon>
        <taxon>Tracheophyta</taxon>
        <taxon>Spermatophyta</taxon>
        <taxon>Magnoliopsida</taxon>
        <taxon>eudicotyledons</taxon>
        <taxon>Gunneridae</taxon>
        <taxon>Pentapetalae</taxon>
        <taxon>asterids</taxon>
        <taxon>Ericales</taxon>
        <taxon>Ericaceae</taxon>
        <taxon>Vaccinioideae</taxon>
        <taxon>Vaccinieae</taxon>
        <taxon>Vaccinium</taxon>
    </lineage>
</organism>
<gene>
    <name evidence="1" type="ORF">Vadar_012166</name>
</gene>
<proteinExistence type="predicted"/>
<sequence length="158" mass="18218">MWGPSLYRDVESHLVVSQLRLFLCWPNVERTGNNQGFWAGEWHRHGGCSELQYDQLRYFELAADLYDQHFDIFGVLTRASVPRSYVNSVPLATTNSSIIANTTKVPVLTCRWYQDPASGGWGEILKEVFLYLDKQFVLIDCPPRNSYNDCISPDIYFV</sequence>
<keyword evidence="2" id="KW-1185">Reference proteome</keyword>
<reference evidence="1 2" key="1">
    <citation type="journal article" date="2021" name="Hortic Res">
        <title>High-quality reference genome and annotation aids understanding of berry development for evergreen blueberry (Vaccinium darrowii).</title>
        <authorList>
            <person name="Yu J."/>
            <person name="Hulse-Kemp A.M."/>
            <person name="Babiker E."/>
            <person name="Staton M."/>
        </authorList>
    </citation>
    <scope>NUCLEOTIDE SEQUENCE [LARGE SCALE GENOMIC DNA]</scope>
    <source>
        <strain evidence="2">cv. NJ 8807/NJ 8810</strain>
        <tissue evidence="1">Young leaf</tissue>
    </source>
</reference>
<comment type="caution">
    <text evidence="1">The sequence shown here is derived from an EMBL/GenBank/DDBJ whole genome shotgun (WGS) entry which is preliminary data.</text>
</comment>
<evidence type="ECO:0000313" key="1">
    <source>
        <dbReference type="EMBL" id="KAH7860328.1"/>
    </source>
</evidence>
<evidence type="ECO:0000313" key="2">
    <source>
        <dbReference type="Proteomes" id="UP000828048"/>
    </source>
</evidence>